<protein>
    <submittedName>
        <fullName evidence="1">Uncharacterized protein</fullName>
    </submittedName>
</protein>
<comment type="caution">
    <text evidence="1">The sequence shown here is derived from an EMBL/GenBank/DDBJ whole genome shotgun (WGS) entry which is preliminary data.</text>
</comment>
<keyword evidence="2" id="KW-1185">Reference proteome</keyword>
<organism evidence="1 2">
    <name type="scientific">Acer saccharum</name>
    <name type="common">Sugar maple</name>
    <dbReference type="NCBI Taxonomy" id="4024"/>
    <lineage>
        <taxon>Eukaryota</taxon>
        <taxon>Viridiplantae</taxon>
        <taxon>Streptophyta</taxon>
        <taxon>Embryophyta</taxon>
        <taxon>Tracheophyta</taxon>
        <taxon>Spermatophyta</taxon>
        <taxon>Magnoliopsida</taxon>
        <taxon>eudicotyledons</taxon>
        <taxon>Gunneridae</taxon>
        <taxon>Pentapetalae</taxon>
        <taxon>rosids</taxon>
        <taxon>malvids</taxon>
        <taxon>Sapindales</taxon>
        <taxon>Sapindaceae</taxon>
        <taxon>Hippocastanoideae</taxon>
        <taxon>Acereae</taxon>
        <taxon>Acer</taxon>
    </lineage>
</organism>
<evidence type="ECO:0000313" key="1">
    <source>
        <dbReference type="EMBL" id="KAK0599658.1"/>
    </source>
</evidence>
<reference evidence="1" key="1">
    <citation type="journal article" date="2022" name="Plant J.">
        <title>Strategies of tolerance reflected in two North American maple genomes.</title>
        <authorList>
            <person name="McEvoy S.L."/>
            <person name="Sezen U.U."/>
            <person name="Trouern-Trend A."/>
            <person name="McMahon S.M."/>
            <person name="Schaberg P.G."/>
            <person name="Yang J."/>
            <person name="Wegrzyn J.L."/>
            <person name="Swenson N.G."/>
        </authorList>
    </citation>
    <scope>NUCLEOTIDE SEQUENCE</scope>
    <source>
        <strain evidence="1">NS2018</strain>
    </source>
</reference>
<dbReference type="EMBL" id="JAUESC010000003">
    <property type="protein sequence ID" value="KAK0599658.1"/>
    <property type="molecule type" value="Genomic_DNA"/>
</dbReference>
<dbReference type="Proteomes" id="UP001168877">
    <property type="component" value="Unassembled WGS sequence"/>
</dbReference>
<gene>
    <name evidence="1" type="ORF">LWI29_007367</name>
</gene>
<accession>A0AA39T1K4</accession>
<sequence length="188" mass="21033">MALSVATTFFKIAPIKLNRLRNASVMNIEEESPNSIISFSYLSDTSWSDTLAMITNTDSENPSEFKRVSTEAKRSNFPELENPKKNHHLQSVSPPTKQKRFSIASIPRIVNITDELPNSMISCSYLFDTSSITTLAVMANDVWYSPSCLIITSMNAQKNAVVLLIINILCEFHQIFGVLPQLMASKKL</sequence>
<name>A0AA39T1K4_ACESA</name>
<evidence type="ECO:0000313" key="2">
    <source>
        <dbReference type="Proteomes" id="UP001168877"/>
    </source>
</evidence>
<proteinExistence type="predicted"/>
<dbReference type="AlphaFoldDB" id="A0AA39T1K4"/>
<reference evidence="1" key="2">
    <citation type="submission" date="2023-06" db="EMBL/GenBank/DDBJ databases">
        <authorList>
            <person name="Swenson N.G."/>
            <person name="Wegrzyn J.L."/>
            <person name="Mcevoy S.L."/>
        </authorList>
    </citation>
    <scope>NUCLEOTIDE SEQUENCE</scope>
    <source>
        <strain evidence="1">NS2018</strain>
        <tissue evidence="1">Leaf</tissue>
    </source>
</reference>